<dbReference type="RefSeq" id="WP_055257426.1">
    <property type="nucleotide sequence ID" value="NZ_CABIXL010000002.1"/>
</dbReference>
<keyword evidence="2" id="KW-1185">Reference proteome</keyword>
<dbReference type="InterPro" id="IPR025503">
    <property type="entry name" value="DUF4391"/>
</dbReference>
<protein>
    <recommendedName>
        <fullName evidence="3">DUF4391 domain-containing protein</fullName>
    </recommendedName>
</protein>
<dbReference type="EMBL" id="CYZR01000002">
    <property type="protein sequence ID" value="CUN57956.1"/>
    <property type="molecule type" value="Genomic_DNA"/>
</dbReference>
<proteinExistence type="predicted"/>
<organism evidence="1 2">
    <name type="scientific">Sarcina ventriculi</name>
    <name type="common">Clostridium ventriculi</name>
    <dbReference type="NCBI Taxonomy" id="1267"/>
    <lineage>
        <taxon>Bacteria</taxon>
        <taxon>Bacillati</taxon>
        <taxon>Bacillota</taxon>
        <taxon>Clostridia</taxon>
        <taxon>Eubacteriales</taxon>
        <taxon>Clostridiaceae</taxon>
        <taxon>Sarcina</taxon>
    </lineage>
</organism>
<evidence type="ECO:0000313" key="1">
    <source>
        <dbReference type="EMBL" id="CUN57956.1"/>
    </source>
</evidence>
<evidence type="ECO:0000313" key="2">
    <source>
        <dbReference type="Proteomes" id="UP000095488"/>
    </source>
</evidence>
<name>A0ABM9UNS4_SARVE</name>
<reference evidence="1 2" key="1">
    <citation type="submission" date="2015-09" db="EMBL/GenBank/DDBJ databases">
        <authorList>
            <consortium name="Pathogen Informatics"/>
        </authorList>
    </citation>
    <scope>NUCLEOTIDE SEQUENCE [LARGE SCALE GENOMIC DNA]</scope>
    <source>
        <strain evidence="1 2">2789STDY5834858</strain>
    </source>
</reference>
<comment type="caution">
    <text evidence="1">The sequence shown here is derived from an EMBL/GenBank/DDBJ whole genome shotgun (WGS) entry which is preliminary data.</text>
</comment>
<accession>A0ABM9UNS4</accession>
<gene>
    <name evidence="1" type="ORF">ERS852473_00534</name>
</gene>
<dbReference type="Proteomes" id="UP000095488">
    <property type="component" value="Unassembled WGS sequence"/>
</dbReference>
<evidence type="ECO:0008006" key="3">
    <source>
        <dbReference type="Google" id="ProtNLM"/>
    </source>
</evidence>
<dbReference type="Pfam" id="PF14335">
    <property type="entry name" value="DUF4391"/>
    <property type="match status" value="1"/>
</dbReference>
<sequence length="235" mass="27951">MRNLPKKYEVNKKIDKKNFLSSDLKPNEKKKLKESLKKVILTHQIQGEEIPSIINNEYNCQVILFLDVEIDSIKNAKFISEIMQNQFKPLCVLNIYDENKQRYSFAYKRLNIQENQNIIIEYNISTKETSLFFVDEAKELIDKYLDYEKILLRDNKLNFYLEAMTKAYIISNINDSETLMKSNVWYNHRKVKELFSLLIDLEKLKALSIKTKVMKDKVAINKDIRIINEKIKNLI</sequence>